<organism evidence="1 2">
    <name type="scientific">Parelaphostrongylus tenuis</name>
    <name type="common">Meningeal worm</name>
    <dbReference type="NCBI Taxonomy" id="148309"/>
    <lineage>
        <taxon>Eukaryota</taxon>
        <taxon>Metazoa</taxon>
        <taxon>Ecdysozoa</taxon>
        <taxon>Nematoda</taxon>
        <taxon>Chromadorea</taxon>
        <taxon>Rhabditida</taxon>
        <taxon>Rhabditina</taxon>
        <taxon>Rhabditomorpha</taxon>
        <taxon>Strongyloidea</taxon>
        <taxon>Metastrongylidae</taxon>
        <taxon>Parelaphostrongylus</taxon>
    </lineage>
</organism>
<accession>A0AAD5QKV5</accession>
<dbReference type="EMBL" id="JAHQIW010001445">
    <property type="protein sequence ID" value="KAJ1352540.1"/>
    <property type="molecule type" value="Genomic_DNA"/>
</dbReference>
<proteinExistence type="predicted"/>
<sequence>MSACTKTADANTDDYFIEPIIGVDCPVDNPSSRKQGKEENLLYLECLKVNAYSISFPDPAETKVKENMALFVGAEKMDSEEDELAEASASYPRAIYQQQSTATTLTS</sequence>
<dbReference type="AlphaFoldDB" id="A0AAD5QKV5"/>
<keyword evidence="2" id="KW-1185">Reference proteome</keyword>
<gene>
    <name evidence="1" type="ORF">KIN20_008914</name>
</gene>
<reference evidence="1" key="1">
    <citation type="submission" date="2021-06" db="EMBL/GenBank/DDBJ databases">
        <title>Parelaphostrongylus tenuis whole genome reference sequence.</title>
        <authorList>
            <person name="Garwood T.J."/>
            <person name="Larsen P.A."/>
            <person name="Fountain-Jones N.M."/>
            <person name="Garbe J.R."/>
            <person name="Macchietto M.G."/>
            <person name="Kania S.A."/>
            <person name="Gerhold R.W."/>
            <person name="Richards J.E."/>
            <person name="Wolf T.M."/>
        </authorList>
    </citation>
    <scope>NUCLEOTIDE SEQUENCE</scope>
    <source>
        <strain evidence="1">MNPRO001-30</strain>
        <tissue evidence="1">Meninges</tissue>
    </source>
</reference>
<name>A0AAD5QKV5_PARTN</name>
<comment type="caution">
    <text evidence="1">The sequence shown here is derived from an EMBL/GenBank/DDBJ whole genome shotgun (WGS) entry which is preliminary data.</text>
</comment>
<evidence type="ECO:0000313" key="2">
    <source>
        <dbReference type="Proteomes" id="UP001196413"/>
    </source>
</evidence>
<dbReference type="Proteomes" id="UP001196413">
    <property type="component" value="Unassembled WGS sequence"/>
</dbReference>
<protein>
    <submittedName>
        <fullName evidence="1">Uncharacterized protein</fullName>
    </submittedName>
</protein>
<evidence type="ECO:0000313" key="1">
    <source>
        <dbReference type="EMBL" id="KAJ1352540.1"/>
    </source>
</evidence>